<evidence type="ECO:0000313" key="1">
    <source>
        <dbReference type="EMBL" id="MCQ4949347.1"/>
    </source>
</evidence>
<accession>A0AAW5KBF2</accession>
<dbReference type="InterPro" id="IPR007731">
    <property type="entry name" value="DUF669"/>
</dbReference>
<reference evidence="1" key="1">
    <citation type="submission" date="2022-06" db="EMBL/GenBank/DDBJ databases">
        <title>Isolation of gut microbiota from human fecal samples.</title>
        <authorList>
            <person name="Pamer E.G."/>
            <person name="Barat B."/>
            <person name="Waligurski E."/>
            <person name="Medina S."/>
            <person name="Paddock L."/>
            <person name="Mostad J."/>
        </authorList>
    </citation>
    <scope>NUCLEOTIDE SEQUENCE</scope>
    <source>
        <strain evidence="1">DFI.7.96</strain>
    </source>
</reference>
<dbReference type="Proteomes" id="UP001205063">
    <property type="component" value="Unassembled WGS sequence"/>
</dbReference>
<dbReference type="EMBL" id="JANGAB010000003">
    <property type="protein sequence ID" value="MCQ4949347.1"/>
    <property type="molecule type" value="Genomic_DNA"/>
</dbReference>
<sequence length="143" mass="16216">MSIFDGYRREESTRLEPGDYRVAITGVEETVSKSGNPMLVVTVRPSGSDIRIKHYIVKNDYFNRNLTSLKDSFGIADEDNEILGWIGAAGAARLAEDDRGYLKVRWFIHQNKQGTLPPWDGEQPSRQQVHDFEELADDGDLPF</sequence>
<protein>
    <submittedName>
        <fullName evidence="1">DUF669 domain-containing protein</fullName>
    </submittedName>
</protein>
<proteinExistence type="predicted"/>
<dbReference type="Pfam" id="PF05037">
    <property type="entry name" value="DUF669"/>
    <property type="match status" value="1"/>
</dbReference>
<dbReference type="AlphaFoldDB" id="A0AAW5KBF2"/>
<name>A0AAW5KBF2_9FIRM</name>
<comment type="caution">
    <text evidence="1">The sequence shown here is derived from an EMBL/GenBank/DDBJ whole genome shotgun (WGS) entry which is preliminary data.</text>
</comment>
<evidence type="ECO:0000313" key="2">
    <source>
        <dbReference type="Proteomes" id="UP001205063"/>
    </source>
</evidence>
<gene>
    <name evidence="1" type="ORF">NE646_06660</name>
</gene>
<organism evidence="1 2">
    <name type="scientific">Bittarella massiliensis</name>
    <name type="common">ex Durand et al. 2017</name>
    <dbReference type="NCBI Taxonomy" id="1720313"/>
    <lineage>
        <taxon>Bacteria</taxon>
        <taxon>Bacillati</taxon>
        <taxon>Bacillota</taxon>
        <taxon>Clostridia</taxon>
        <taxon>Eubacteriales</taxon>
        <taxon>Oscillospiraceae</taxon>
        <taxon>Bittarella (ex Durand et al. 2017)</taxon>
    </lineage>
</organism>
<dbReference type="RefSeq" id="WP_256135977.1">
    <property type="nucleotide sequence ID" value="NZ_JANGAB010000003.1"/>
</dbReference>